<sequence>MKISTILLASEVLASRNHKKSRRSAIKHRRRRELLDIYNVQVYRFKINDDLAEEEGINNIRSVNHLGDEDFKLLKTLSVDAGERYVHLKRMLGYVFSDLDEGLEKPHILDWWGYGCWCMAHGENHDLALKGDPKDEVDSICKMHAECYQCARMDYGSSCDSTHGYGVFGQKDLINGDRSLVCDTNNDLCGSSLCECDKMLIEGLRYTFTQYDKNFHIEKSDFDSKGSCPSKGGPPRDQCCGEYPFRTPYYSRSGQRSCCLDKTYDTSYLECCQDEIKPNGYCQAENGNSSNNFGNK</sequence>
<name>E4WT50_OIKDI</name>
<dbReference type="AlphaFoldDB" id="E4WT50"/>
<evidence type="ECO:0000259" key="2">
    <source>
        <dbReference type="SMART" id="SM00085"/>
    </source>
</evidence>
<reference evidence="3" key="1">
    <citation type="journal article" date="2010" name="Science">
        <title>Plasticity of animal genome architecture unmasked by rapid evolution of a pelagic tunicate.</title>
        <authorList>
            <person name="Denoeud F."/>
            <person name="Henriet S."/>
            <person name="Mungpakdee S."/>
            <person name="Aury J.M."/>
            <person name="Da Silva C."/>
            <person name="Brinkmann H."/>
            <person name="Mikhaleva J."/>
            <person name="Olsen L.C."/>
            <person name="Jubin C."/>
            <person name="Canestro C."/>
            <person name="Bouquet J.M."/>
            <person name="Danks G."/>
            <person name="Poulain J."/>
            <person name="Campsteijn C."/>
            <person name="Adamski M."/>
            <person name="Cross I."/>
            <person name="Yadetie F."/>
            <person name="Muffato M."/>
            <person name="Louis A."/>
            <person name="Butcher S."/>
            <person name="Tsagkogeorga G."/>
            <person name="Konrad A."/>
            <person name="Singh S."/>
            <person name="Jensen M.F."/>
            <person name="Cong E.H."/>
            <person name="Eikeseth-Otteraa H."/>
            <person name="Noel B."/>
            <person name="Anthouard V."/>
            <person name="Porcel B.M."/>
            <person name="Kachouri-Lafond R."/>
            <person name="Nishino A."/>
            <person name="Ugolini M."/>
            <person name="Chourrout P."/>
            <person name="Nishida H."/>
            <person name="Aasland R."/>
            <person name="Huzurbazar S."/>
            <person name="Westhof E."/>
            <person name="Delsuc F."/>
            <person name="Lehrach H."/>
            <person name="Reinhardt R."/>
            <person name="Weissenbach J."/>
            <person name="Roy S.W."/>
            <person name="Artiguenave F."/>
            <person name="Postlethwait J.H."/>
            <person name="Manak J.R."/>
            <person name="Thompson E.M."/>
            <person name="Jaillon O."/>
            <person name="Du Pasquier L."/>
            <person name="Boudinot P."/>
            <person name="Liberles D.A."/>
            <person name="Volff J.N."/>
            <person name="Philippe H."/>
            <person name="Lenhard B."/>
            <person name="Roest Crollius H."/>
            <person name="Wincker P."/>
            <person name="Chourrout D."/>
        </authorList>
    </citation>
    <scope>NUCLEOTIDE SEQUENCE [LARGE SCALE GENOMIC DNA]</scope>
</reference>
<gene>
    <name evidence="3" type="ORF">GSOID_T00005933001</name>
</gene>
<evidence type="ECO:0000256" key="1">
    <source>
        <dbReference type="RuleBase" id="RU003654"/>
    </source>
</evidence>
<dbReference type="EMBL" id="FN653016">
    <property type="protein sequence ID" value="CBY06863.1"/>
    <property type="molecule type" value="Genomic_DNA"/>
</dbReference>
<dbReference type="GO" id="GO:0004623">
    <property type="term" value="F:phospholipase A2 activity"/>
    <property type="evidence" value="ECO:0007669"/>
    <property type="project" value="InterPro"/>
</dbReference>
<dbReference type="InParanoid" id="E4WT50"/>
<proteinExistence type="inferred from homology"/>
<dbReference type="Pfam" id="PF00068">
    <property type="entry name" value="Phospholip_A2_1"/>
    <property type="match status" value="1"/>
</dbReference>
<dbReference type="GO" id="GO:0050482">
    <property type="term" value="P:arachidonate secretion"/>
    <property type="evidence" value="ECO:0007669"/>
    <property type="project" value="InterPro"/>
</dbReference>
<dbReference type="Gene3D" id="1.20.90.10">
    <property type="entry name" value="Phospholipase A2 domain"/>
    <property type="match status" value="1"/>
</dbReference>
<dbReference type="SUPFAM" id="SSF48619">
    <property type="entry name" value="Phospholipase A2, PLA2"/>
    <property type="match status" value="1"/>
</dbReference>
<protein>
    <recommendedName>
        <fullName evidence="2">Phospholipase A2-like central domain-containing protein</fullName>
    </recommendedName>
</protein>
<dbReference type="Proteomes" id="UP000001307">
    <property type="component" value="Unassembled WGS sequence"/>
</dbReference>
<dbReference type="CDD" id="cd00618">
    <property type="entry name" value="PLA2_like"/>
    <property type="match status" value="1"/>
</dbReference>
<keyword evidence="4" id="KW-1185">Reference proteome</keyword>
<dbReference type="GO" id="GO:0006644">
    <property type="term" value="P:phospholipid metabolic process"/>
    <property type="evidence" value="ECO:0007669"/>
    <property type="project" value="InterPro"/>
</dbReference>
<dbReference type="SMART" id="SM00085">
    <property type="entry name" value="PA2c"/>
    <property type="match status" value="1"/>
</dbReference>
<evidence type="ECO:0000313" key="3">
    <source>
        <dbReference type="EMBL" id="CBY06863.1"/>
    </source>
</evidence>
<feature type="domain" description="Phospholipase A2-like central" evidence="2">
    <location>
        <begin position="92"/>
        <end position="223"/>
    </location>
</feature>
<accession>E4WT50</accession>
<evidence type="ECO:0000313" key="4">
    <source>
        <dbReference type="Proteomes" id="UP000001307"/>
    </source>
</evidence>
<dbReference type="OrthoDB" id="10300588at2759"/>
<organism evidence="3">
    <name type="scientific">Oikopleura dioica</name>
    <name type="common">Tunicate</name>
    <dbReference type="NCBI Taxonomy" id="34765"/>
    <lineage>
        <taxon>Eukaryota</taxon>
        <taxon>Metazoa</taxon>
        <taxon>Chordata</taxon>
        <taxon>Tunicata</taxon>
        <taxon>Appendicularia</taxon>
        <taxon>Copelata</taxon>
        <taxon>Oikopleuridae</taxon>
        <taxon>Oikopleura</taxon>
    </lineage>
</organism>
<dbReference type="InterPro" id="IPR036444">
    <property type="entry name" value="PLipase_A2_dom_sf"/>
</dbReference>
<dbReference type="InterPro" id="IPR016090">
    <property type="entry name" value="PLA2-like_dom"/>
</dbReference>
<comment type="similarity">
    <text evidence="1">Belongs to the phospholipase A2 family.</text>
</comment>